<feature type="transmembrane region" description="Helical" evidence="1">
    <location>
        <begin position="199"/>
        <end position="218"/>
    </location>
</feature>
<feature type="transmembrane region" description="Helical" evidence="1">
    <location>
        <begin position="45"/>
        <end position="66"/>
    </location>
</feature>
<dbReference type="EMBL" id="JBHSJJ010000003">
    <property type="protein sequence ID" value="MFC4871473.1"/>
    <property type="molecule type" value="Genomic_DNA"/>
</dbReference>
<proteinExistence type="predicted"/>
<organism evidence="2 3">
    <name type="scientific">Negadavirga shengliensis</name>
    <dbReference type="NCBI Taxonomy" id="1389218"/>
    <lineage>
        <taxon>Bacteria</taxon>
        <taxon>Pseudomonadati</taxon>
        <taxon>Bacteroidota</taxon>
        <taxon>Cytophagia</taxon>
        <taxon>Cytophagales</taxon>
        <taxon>Cyclobacteriaceae</taxon>
        <taxon>Negadavirga</taxon>
    </lineage>
</organism>
<dbReference type="RefSeq" id="WP_377062967.1">
    <property type="nucleotide sequence ID" value="NZ_JBHSJJ010000003.1"/>
</dbReference>
<feature type="transmembrane region" description="Helical" evidence="1">
    <location>
        <begin position="118"/>
        <end position="138"/>
    </location>
</feature>
<keyword evidence="1" id="KW-0472">Membrane</keyword>
<accession>A0ABV9SYH5</accession>
<sequence length="273" mass="31262">MKITRKIYQGSPLLTWFGLANFMVFLVLLVLSFFDERTLLGINIWIKPIKFCISIAVFSWTMAWFLGYLPQRRQTKHIAFWIALMLFVEQVIIIGQAARGEISHFNTSTPFNAALFNIMGLAILINTIMVFWAYRLFGKAAHLAKGYRRGIRLGMLIFIVASLEGYVMAAQLGHTVGASDGQEGIFFLNWAKQYGDLRIFHFLGLHAIQIIPLFAWFISPHRTLAVNLFAFFYFIFSLGTLWNALLGHGIYFNDSLFSGVDWPLINFEIPRLS</sequence>
<evidence type="ECO:0000313" key="3">
    <source>
        <dbReference type="Proteomes" id="UP001595818"/>
    </source>
</evidence>
<feature type="transmembrane region" description="Helical" evidence="1">
    <location>
        <begin position="12"/>
        <end position="33"/>
    </location>
</feature>
<feature type="transmembrane region" description="Helical" evidence="1">
    <location>
        <begin position="78"/>
        <end position="98"/>
    </location>
</feature>
<evidence type="ECO:0000313" key="2">
    <source>
        <dbReference type="EMBL" id="MFC4871473.1"/>
    </source>
</evidence>
<protein>
    <submittedName>
        <fullName evidence="2">Uncharacterized protein</fullName>
    </submittedName>
</protein>
<name>A0ABV9SYH5_9BACT</name>
<keyword evidence="1" id="KW-1133">Transmembrane helix</keyword>
<feature type="transmembrane region" description="Helical" evidence="1">
    <location>
        <begin position="150"/>
        <end position="169"/>
    </location>
</feature>
<evidence type="ECO:0000256" key="1">
    <source>
        <dbReference type="SAM" id="Phobius"/>
    </source>
</evidence>
<feature type="transmembrane region" description="Helical" evidence="1">
    <location>
        <begin position="230"/>
        <end position="252"/>
    </location>
</feature>
<keyword evidence="1" id="KW-0812">Transmembrane</keyword>
<dbReference type="Proteomes" id="UP001595818">
    <property type="component" value="Unassembled WGS sequence"/>
</dbReference>
<comment type="caution">
    <text evidence="2">The sequence shown here is derived from an EMBL/GenBank/DDBJ whole genome shotgun (WGS) entry which is preliminary data.</text>
</comment>
<keyword evidence="3" id="KW-1185">Reference proteome</keyword>
<gene>
    <name evidence="2" type="ORF">ACFPFU_07230</name>
</gene>
<reference evidence="3" key="1">
    <citation type="journal article" date="2019" name="Int. J. Syst. Evol. Microbiol.">
        <title>The Global Catalogue of Microorganisms (GCM) 10K type strain sequencing project: providing services to taxonomists for standard genome sequencing and annotation.</title>
        <authorList>
            <consortium name="The Broad Institute Genomics Platform"/>
            <consortium name="The Broad Institute Genome Sequencing Center for Infectious Disease"/>
            <person name="Wu L."/>
            <person name="Ma J."/>
        </authorList>
    </citation>
    <scope>NUCLEOTIDE SEQUENCE [LARGE SCALE GENOMIC DNA]</scope>
    <source>
        <strain evidence="3">CGMCC 4.7466</strain>
    </source>
</reference>